<accession>A0A380YNF2</accession>
<reference evidence="1 2" key="1">
    <citation type="submission" date="2018-06" db="EMBL/GenBank/DDBJ databases">
        <authorList>
            <consortium name="Pathogen Informatics"/>
            <person name="Doyle S."/>
        </authorList>
    </citation>
    <scope>NUCLEOTIDE SEQUENCE [LARGE SCALE GENOMIC DNA]</scope>
    <source>
        <strain evidence="1 2">NCTC11155</strain>
    </source>
</reference>
<name>A0A380YNF2_9BACE</name>
<protein>
    <submittedName>
        <fullName evidence="1">Uncharacterized protein</fullName>
    </submittedName>
</protein>
<organism evidence="1 2">
    <name type="scientific">Bacteroides eggerthii</name>
    <dbReference type="NCBI Taxonomy" id="28111"/>
    <lineage>
        <taxon>Bacteria</taxon>
        <taxon>Pseudomonadati</taxon>
        <taxon>Bacteroidota</taxon>
        <taxon>Bacteroidia</taxon>
        <taxon>Bacteroidales</taxon>
        <taxon>Bacteroidaceae</taxon>
        <taxon>Bacteroides</taxon>
    </lineage>
</organism>
<dbReference type="AlphaFoldDB" id="A0A380YNF2"/>
<dbReference type="GeneID" id="93071565"/>
<proteinExistence type="predicted"/>
<evidence type="ECO:0000313" key="2">
    <source>
        <dbReference type="Proteomes" id="UP000254424"/>
    </source>
</evidence>
<dbReference type="EMBL" id="UFSX01000001">
    <property type="protein sequence ID" value="SUV29676.1"/>
    <property type="molecule type" value="Genomic_DNA"/>
</dbReference>
<evidence type="ECO:0000313" key="1">
    <source>
        <dbReference type="EMBL" id="SUV29676.1"/>
    </source>
</evidence>
<dbReference type="Proteomes" id="UP000254424">
    <property type="component" value="Unassembled WGS sequence"/>
</dbReference>
<dbReference type="RefSeq" id="WP_167319256.1">
    <property type="nucleotide sequence ID" value="NZ_CABKNQ010000018.1"/>
</dbReference>
<sequence length="50" mass="5633">MKQKKSKITVITVWILLCGYVVCMGSCSHLLYNPSNKAEQVTVTIKHPIK</sequence>
<gene>
    <name evidence="1" type="ORF">NCTC11155_01666</name>
</gene>